<keyword evidence="3" id="KW-1185">Reference proteome</keyword>
<evidence type="ECO:0000256" key="1">
    <source>
        <dbReference type="SAM" id="MobiDB-lite"/>
    </source>
</evidence>
<evidence type="ECO:0000313" key="3">
    <source>
        <dbReference type="Proteomes" id="UP001612928"/>
    </source>
</evidence>
<comment type="caution">
    <text evidence="2">The sequence shown here is derived from an EMBL/GenBank/DDBJ whole genome shotgun (WGS) entry which is preliminary data.</text>
</comment>
<proteinExistence type="predicted"/>
<dbReference type="EMBL" id="JBITMB010000003">
    <property type="protein sequence ID" value="MFI7440594.1"/>
    <property type="molecule type" value="Genomic_DNA"/>
</dbReference>
<protein>
    <recommendedName>
        <fullName evidence="4">Peptidase inhibitor family I36</fullName>
    </recommendedName>
</protein>
<dbReference type="Proteomes" id="UP001612928">
    <property type="component" value="Unassembled WGS sequence"/>
</dbReference>
<gene>
    <name evidence="2" type="ORF">ACIBP5_11620</name>
</gene>
<name>A0ABW8A1E3_9ACTN</name>
<feature type="region of interest" description="Disordered" evidence="1">
    <location>
        <begin position="1"/>
        <end position="23"/>
    </location>
</feature>
<reference evidence="2 3" key="1">
    <citation type="submission" date="2024-10" db="EMBL/GenBank/DDBJ databases">
        <title>The Natural Products Discovery Center: Release of the First 8490 Sequenced Strains for Exploring Actinobacteria Biosynthetic Diversity.</title>
        <authorList>
            <person name="Kalkreuter E."/>
            <person name="Kautsar S.A."/>
            <person name="Yang D."/>
            <person name="Bader C.D."/>
            <person name="Teijaro C.N."/>
            <person name="Fluegel L."/>
            <person name="Davis C.M."/>
            <person name="Simpson J.R."/>
            <person name="Lauterbach L."/>
            <person name="Steele A.D."/>
            <person name="Gui C."/>
            <person name="Meng S."/>
            <person name="Li G."/>
            <person name="Viehrig K."/>
            <person name="Ye F."/>
            <person name="Su P."/>
            <person name="Kiefer A.F."/>
            <person name="Nichols A."/>
            <person name="Cepeda A.J."/>
            <person name="Yan W."/>
            <person name="Fan B."/>
            <person name="Jiang Y."/>
            <person name="Adhikari A."/>
            <person name="Zheng C.-J."/>
            <person name="Schuster L."/>
            <person name="Cowan T.M."/>
            <person name="Smanski M.J."/>
            <person name="Chevrette M.G."/>
            <person name="De Carvalho L.P.S."/>
            <person name="Shen B."/>
        </authorList>
    </citation>
    <scope>NUCLEOTIDE SEQUENCE [LARGE SCALE GENOMIC DNA]</scope>
    <source>
        <strain evidence="2 3">NPDC049503</strain>
    </source>
</reference>
<accession>A0ABW8A1E3</accession>
<dbReference type="RefSeq" id="WP_397020357.1">
    <property type="nucleotide sequence ID" value="NZ_JBITMB010000003.1"/>
</dbReference>
<evidence type="ECO:0008006" key="4">
    <source>
        <dbReference type="Google" id="ProtNLM"/>
    </source>
</evidence>
<sequence>MSRTTPPTIPTVPPSTEAGSSCGKPGRFLRRAVTAAVGVTLAGALAQAPASAAQSSGVAPGRVCMFSDPNNVVTGLAGHVGWAFKTGPDRWTWGSYSSRGKTWKSSWTWAATRAYFKRAGYYSFRCKDTHQMRSAAATQVWKNYSRYNPYSSNCLTSSVAVFRAYTPELRSLPSASGKAPRIYFRDTLPQYGFANAWAL</sequence>
<organism evidence="2 3">
    <name type="scientific">Nonomuraea indica</name>
    <dbReference type="NCBI Taxonomy" id="1581193"/>
    <lineage>
        <taxon>Bacteria</taxon>
        <taxon>Bacillati</taxon>
        <taxon>Actinomycetota</taxon>
        <taxon>Actinomycetes</taxon>
        <taxon>Streptosporangiales</taxon>
        <taxon>Streptosporangiaceae</taxon>
        <taxon>Nonomuraea</taxon>
    </lineage>
</organism>
<evidence type="ECO:0000313" key="2">
    <source>
        <dbReference type="EMBL" id="MFI7440594.1"/>
    </source>
</evidence>